<organism evidence="1 2">
    <name type="scientific">Virgibacillus litoralis</name>
    <dbReference type="NCBI Taxonomy" id="578221"/>
    <lineage>
        <taxon>Bacteria</taxon>
        <taxon>Bacillati</taxon>
        <taxon>Bacillota</taxon>
        <taxon>Bacilli</taxon>
        <taxon>Bacillales</taxon>
        <taxon>Bacillaceae</taxon>
        <taxon>Virgibacillus</taxon>
    </lineage>
</organism>
<evidence type="ECO:0000313" key="2">
    <source>
        <dbReference type="Proteomes" id="UP001519328"/>
    </source>
</evidence>
<sequence length="50" mass="5604">MQKYINKDGGFIMQNNILTNNEVIYNKSLLTTPKKRNDITKSIMTGGASV</sequence>
<evidence type="ECO:0000313" key="1">
    <source>
        <dbReference type="EMBL" id="MBP1947372.1"/>
    </source>
</evidence>
<keyword evidence="2" id="KW-1185">Reference proteome</keyword>
<reference evidence="1 2" key="1">
    <citation type="submission" date="2021-03" db="EMBL/GenBank/DDBJ databases">
        <title>Genomic Encyclopedia of Type Strains, Phase IV (KMG-IV): sequencing the most valuable type-strain genomes for metagenomic binning, comparative biology and taxonomic classification.</title>
        <authorList>
            <person name="Goeker M."/>
        </authorList>
    </citation>
    <scope>NUCLEOTIDE SEQUENCE [LARGE SCALE GENOMIC DNA]</scope>
    <source>
        <strain evidence="1 2">DSM 21085</strain>
    </source>
</reference>
<gene>
    <name evidence="1" type="ORF">J2Z82_000295</name>
</gene>
<name>A0ABS4HA97_9BACI</name>
<dbReference type="Proteomes" id="UP001519328">
    <property type="component" value="Unassembled WGS sequence"/>
</dbReference>
<dbReference type="EMBL" id="JAGGKK010000001">
    <property type="protein sequence ID" value="MBP1947372.1"/>
    <property type="molecule type" value="Genomic_DNA"/>
</dbReference>
<proteinExistence type="predicted"/>
<accession>A0ABS4HA97</accession>
<comment type="caution">
    <text evidence="1">The sequence shown here is derived from an EMBL/GenBank/DDBJ whole genome shotgun (WGS) entry which is preliminary data.</text>
</comment>
<protein>
    <submittedName>
        <fullName evidence="1">Uncharacterized protein</fullName>
    </submittedName>
</protein>